<dbReference type="InterPro" id="IPR005025">
    <property type="entry name" value="FMN_Rdtase-like_dom"/>
</dbReference>
<dbReference type="PANTHER" id="PTHR43278">
    <property type="entry name" value="NAD(P)H-DEPENDENT FMN-CONTAINING OXIDOREDUCTASE YWQN-RELATED"/>
    <property type="match status" value="1"/>
</dbReference>
<dbReference type="Gene3D" id="3.40.50.360">
    <property type="match status" value="1"/>
</dbReference>
<dbReference type="GO" id="GO:0016491">
    <property type="term" value="F:oxidoreductase activity"/>
    <property type="evidence" value="ECO:0007669"/>
    <property type="project" value="InterPro"/>
</dbReference>
<dbReference type="EMBL" id="DUJU01000156">
    <property type="protein sequence ID" value="HIH95058.1"/>
    <property type="molecule type" value="Genomic_DNA"/>
</dbReference>
<evidence type="ECO:0000313" key="8">
    <source>
        <dbReference type="EMBL" id="HIH95058.1"/>
    </source>
</evidence>
<evidence type="ECO:0000256" key="4">
    <source>
        <dbReference type="ARBA" id="ARBA00022643"/>
    </source>
</evidence>
<proteinExistence type="inferred from homology"/>
<evidence type="ECO:0000256" key="5">
    <source>
        <dbReference type="ARBA" id="ARBA00038292"/>
    </source>
</evidence>
<feature type="region of interest" description="Disordered" evidence="6">
    <location>
        <begin position="240"/>
        <end position="265"/>
    </location>
</feature>
<evidence type="ECO:0000259" key="7">
    <source>
        <dbReference type="Pfam" id="PF03358"/>
    </source>
</evidence>
<evidence type="ECO:0000256" key="6">
    <source>
        <dbReference type="SAM" id="MobiDB-lite"/>
    </source>
</evidence>
<feature type="compositionally biased region" description="Basic and acidic residues" evidence="6">
    <location>
        <begin position="245"/>
        <end position="265"/>
    </location>
</feature>
<gene>
    <name evidence="8" type="ORF">HA338_13920</name>
</gene>
<feature type="domain" description="NADPH-dependent FMN reductase-like" evidence="7">
    <location>
        <begin position="34"/>
        <end position="155"/>
    </location>
</feature>
<dbReference type="InterPro" id="IPR029039">
    <property type="entry name" value="Flavoprotein-like_sf"/>
</dbReference>
<name>A0A832W9J1_9EURY</name>
<keyword evidence="4" id="KW-0288">FMN</keyword>
<comment type="caution">
    <text evidence="8">The sequence shown here is derived from an EMBL/GenBank/DDBJ whole genome shotgun (WGS) entry which is preliminary data.</text>
</comment>
<dbReference type="SUPFAM" id="SSF52218">
    <property type="entry name" value="Flavoproteins"/>
    <property type="match status" value="1"/>
</dbReference>
<accession>A0A832W9J1</accession>
<dbReference type="PANTHER" id="PTHR43278:SF1">
    <property type="entry name" value="IRON-SULFUR FLAVOPROTEIN MJ1083"/>
    <property type="match status" value="1"/>
</dbReference>
<dbReference type="AlphaFoldDB" id="A0A832W9J1"/>
<dbReference type="Proteomes" id="UP000600774">
    <property type="component" value="Unassembled WGS sequence"/>
</dbReference>
<protein>
    <submittedName>
        <fullName evidence="8">Flavodoxin family protein</fullName>
    </submittedName>
</protein>
<evidence type="ECO:0000256" key="3">
    <source>
        <dbReference type="ARBA" id="ARBA00022630"/>
    </source>
</evidence>
<organism evidence="8 9">
    <name type="scientific">Methanosarcina acetivorans</name>
    <dbReference type="NCBI Taxonomy" id="2214"/>
    <lineage>
        <taxon>Archaea</taxon>
        <taxon>Methanobacteriati</taxon>
        <taxon>Methanobacteriota</taxon>
        <taxon>Stenosarchaea group</taxon>
        <taxon>Methanomicrobia</taxon>
        <taxon>Methanosarcinales</taxon>
        <taxon>Methanosarcinaceae</taxon>
        <taxon>Methanosarcina</taxon>
    </lineage>
</organism>
<dbReference type="Pfam" id="PF03358">
    <property type="entry name" value="FMN_red"/>
    <property type="match status" value="1"/>
</dbReference>
<comment type="cofactor">
    <cofactor evidence="1">
        <name>FMN</name>
        <dbReference type="ChEBI" id="CHEBI:58210"/>
    </cofactor>
</comment>
<evidence type="ECO:0000313" key="9">
    <source>
        <dbReference type="Proteomes" id="UP000600774"/>
    </source>
</evidence>
<sequence length="265" mass="29140">MPVKYILITNNSSIVSQCLWLALNHKEYEGVLNMKVLGISGSPRAESRSGSIKVVQKILENTGCEYELISLHGKNIGGCIGCMACADDNVCKLNDDLKTIRDKIVEADAYVLSGVNYFNTLNAIMHSFLERWYQFRHREADILWGKLAVTVSLGGFAPSPPAELLNTFCLVNLIKVIDTVQGIGAFGCCYCGYGEDCKVGGHYAKNGPNSPINASTIPDVTKDEKVMLAAERAGKKLGEQLRSADYSREKTAQEVMEARRANHKR</sequence>
<dbReference type="InterPro" id="IPR051796">
    <property type="entry name" value="ISF_SsuE-like"/>
</dbReference>
<comment type="similarity">
    <text evidence="5">Belongs to the SsuE family. Isf subfamily.</text>
</comment>
<reference evidence="8" key="1">
    <citation type="journal article" date="2020" name="bioRxiv">
        <title>A rank-normalized archaeal taxonomy based on genome phylogeny resolves widespread incomplete and uneven classifications.</title>
        <authorList>
            <person name="Rinke C."/>
            <person name="Chuvochina M."/>
            <person name="Mussig A.J."/>
            <person name="Chaumeil P.-A."/>
            <person name="Waite D.W."/>
            <person name="Whitman W.B."/>
            <person name="Parks D.H."/>
            <person name="Hugenholtz P."/>
        </authorList>
    </citation>
    <scope>NUCLEOTIDE SEQUENCE</scope>
    <source>
        <strain evidence="8">UBA8876</strain>
    </source>
</reference>
<evidence type="ECO:0000256" key="1">
    <source>
        <dbReference type="ARBA" id="ARBA00001917"/>
    </source>
</evidence>
<evidence type="ECO:0000256" key="2">
    <source>
        <dbReference type="ARBA" id="ARBA00001966"/>
    </source>
</evidence>
<comment type="cofactor">
    <cofactor evidence="2">
        <name>[4Fe-4S] cluster</name>
        <dbReference type="ChEBI" id="CHEBI:49883"/>
    </cofactor>
</comment>
<keyword evidence="3" id="KW-0285">Flavoprotein</keyword>